<evidence type="ECO:0000256" key="11">
    <source>
        <dbReference type="RuleBase" id="RU362091"/>
    </source>
</evidence>
<feature type="transmembrane region" description="Helical" evidence="12">
    <location>
        <begin position="515"/>
        <end position="535"/>
    </location>
</feature>
<accession>A0A8K0PAD5</accession>
<feature type="transmembrane region" description="Helical" evidence="12">
    <location>
        <begin position="180"/>
        <end position="199"/>
    </location>
</feature>
<feature type="transmembrane region" description="Helical" evidence="12">
    <location>
        <begin position="453"/>
        <end position="475"/>
    </location>
</feature>
<evidence type="ECO:0000256" key="8">
    <source>
        <dbReference type="ARBA" id="ARBA00023065"/>
    </source>
</evidence>
<dbReference type="AlphaFoldDB" id="A0A8K0PAD5"/>
<reference evidence="13" key="2">
    <citation type="submission" date="2017-10" db="EMBL/GenBank/DDBJ databases">
        <title>Ladona fulva Genome sequencing and assembly.</title>
        <authorList>
            <person name="Murali S."/>
            <person name="Richards S."/>
            <person name="Bandaranaike D."/>
            <person name="Bellair M."/>
            <person name="Blankenburg K."/>
            <person name="Chao H."/>
            <person name="Dinh H."/>
            <person name="Doddapaneni H."/>
            <person name="Dugan-Rocha S."/>
            <person name="Elkadiri S."/>
            <person name="Gnanaolivu R."/>
            <person name="Hernandez B."/>
            <person name="Skinner E."/>
            <person name="Javaid M."/>
            <person name="Lee S."/>
            <person name="Li M."/>
            <person name="Ming W."/>
            <person name="Munidasa M."/>
            <person name="Muniz J."/>
            <person name="Nguyen L."/>
            <person name="Hughes D."/>
            <person name="Osuji N."/>
            <person name="Pu L.-L."/>
            <person name="Puazo M."/>
            <person name="Qu C."/>
            <person name="Quiroz J."/>
            <person name="Raj R."/>
            <person name="Weissenberger G."/>
            <person name="Xin Y."/>
            <person name="Zou X."/>
            <person name="Han Y."/>
            <person name="Worley K."/>
            <person name="Muzny D."/>
            <person name="Gibbs R."/>
        </authorList>
    </citation>
    <scope>NUCLEOTIDE SEQUENCE</scope>
    <source>
        <strain evidence="13">Sampled in the wild</strain>
    </source>
</reference>
<feature type="transmembrane region" description="Helical" evidence="12">
    <location>
        <begin position="74"/>
        <end position="92"/>
    </location>
</feature>
<dbReference type="GO" id="GO:0015293">
    <property type="term" value="F:symporter activity"/>
    <property type="evidence" value="ECO:0007669"/>
    <property type="project" value="TreeGrafter"/>
</dbReference>
<feature type="transmembrane region" description="Helical" evidence="12">
    <location>
        <begin position="350"/>
        <end position="375"/>
    </location>
</feature>
<dbReference type="InterPro" id="IPR051163">
    <property type="entry name" value="Sodium:Solute_Symporter_SSF"/>
</dbReference>
<feature type="transmembrane region" description="Helical" evidence="12">
    <location>
        <begin position="420"/>
        <end position="441"/>
    </location>
</feature>
<gene>
    <name evidence="13" type="ORF">J437_LFUL016939</name>
</gene>
<dbReference type="CDD" id="cd11492">
    <property type="entry name" value="SLC5sbd_NIS-SMVT"/>
    <property type="match status" value="1"/>
</dbReference>
<evidence type="ECO:0000256" key="10">
    <source>
        <dbReference type="ARBA" id="ARBA00023201"/>
    </source>
</evidence>
<keyword evidence="5 12" id="KW-0812">Transmembrane</keyword>
<evidence type="ECO:0000256" key="1">
    <source>
        <dbReference type="ARBA" id="ARBA00004651"/>
    </source>
</evidence>
<evidence type="ECO:0000256" key="7">
    <source>
        <dbReference type="ARBA" id="ARBA00023053"/>
    </source>
</evidence>
<evidence type="ECO:0000256" key="4">
    <source>
        <dbReference type="ARBA" id="ARBA00022475"/>
    </source>
</evidence>
<dbReference type="NCBIfam" id="TIGR00813">
    <property type="entry name" value="sss"/>
    <property type="match status" value="1"/>
</dbReference>
<keyword evidence="10" id="KW-0739">Sodium transport</keyword>
<evidence type="ECO:0000256" key="6">
    <source>
        <dbReference type="ARBA" id="ARBA00022989"/>
    </source>
</evidence>
<keyword evidence="4" id="KW-1003">Cell membrane</keyword>
<evidence type="ECO:0008006" key="15">
    <source>
        <dbReference type="Google" id="ProtNLM"/>
    </source>
</evidence>
<comment type="subcellular location">
    <subcellularLocation>
        <location evidence="1">Cell membrane</location>
        <topology evidence="1">Multi-pass membrane protein</topology>
    </subcellularLocation>
</comment>
<name>A0A8K0PAD5_LADFU</name>
<feature type="transmembrane region" description="Helical" evidence="12">
    <location>
        <begin position="104"/>
        <end position="127"/>
    </location>
</feature>
<feature type="transmembrane region" description="Helical" evidence="12">
    <location>
        <begin position="147"/>
        <end position="174"/>
    </location>
</feature>
<dbReference type="Proteomes" id="UP000792457">
    <property type="component" value="Unassembled WGS sequence"/>
</dbReference>
<dbReference type="GO" id="GO:0005886">
    <property type="term" value="C:plasma membrane"/>
    <property type="evidence" value="ECO:0007669"/>
    <property type="project" value="UniProtKB-SubCell"/>
</dbReference>
<dbReference type="PANTHER" id="PTHR42985:SF39">
    <property type="entry name" value="GH10366P"/>
    <property type="match status" value="1"/>
</dbReference>
<dbReference type="PANTHER" id="PTHR42985">
    <property type="entry name" value="SODIUM-COUPLED MONOCARBOXYLATE TRANSPORTER"/>
    <property type="match status" value="1"/>
</dbReference>
<dbReference type="GO" id="GO:0006814">
    <property type="term" value="P:sodium ion transport"/>
    <property type="evidence" value="ECO:0007669"/>
    <property type="project" value="UniProtKB-KW"/>
</dbReference>
<organism evidence="13 14">
    <name type="scientific">Ladona fulva</name>
    <name type="common">Scarce chaser dragonfly</name>
    <name type="synonym">Libellula fulva</name>
    <dbReference type="NCBI Taxonomy" id="123851"/>
    <lineage>
        <taxon>Eukaryota</taxon>
        <taxon>Metazoa</taxon>
        <taxon>Ecdysozoa</taxon>
        <taxon>Arthropoda</taxon>
        <taxon>Hexapoda</taxon>
        <taxon>Insecta</taxon>
        <taxon>Pterygota</taxon>
        <taxon>Palaeoptera</taxon>
        <taxon>Odonata</taxon>
        <taxon>Epiprocta</taxon>
        <taxon>Anisoptera</taxon>
        <taxon>Libelluloidea</taxon>
        <taxon>Libellulidae</taxon>
        <taxon>Ladona</taxon>
    </lineage>
</organism>
<dbReference type="Pfam" id="PF00474">
    <property type="entry name" value="SSF"/>
    <property type="match status" value="1"/>
</dbReference>
<proteinExistence type="inferred from homology"/>
<dbReference type="PROSITE" id="PS50283">
    <property type="entry name" value="NA_SOLUT_SYMP_3"/>
    <property type="match status" value="1"/>
</dbReference>
<evidence type="ECO:0000256" key="2">
    <source>
        <dbReference type="ARBA" id="ARBA00006434"/>
    </source>
</evidence>
<keyword evidence="3" id="KW-0813">Transport</keyword>
<comment type="similarity">
    <text evidence="2 11">Belongs to the sodium:solute symporter (SSF) (TC 2.A.21) family.</text>
</comment>
<evidence type="ECO:0000313" key="14">
    <source>
        <dbReference type="Proteomes" id="UP000792457"/>
    </source>
</evidence>
<keyword evidence="14" id="KW-1185">Reference proteome</keyword>
<feature type="transmembrane region" description="Helical" evidence="12">
    <location>
        <begin position="258"/>
        <end position="276"/>
    </location>
</feature>
<dbReference type="EMBL" id="KZ309024">
    <property type="protein sequence ID" value="KAG8236434.1"/>
    <property type="molecule type" value="Genomic_DNA"/>
</dbReference>
<reference evidence="13" key="1">
    <citation type="submission" date="2013-04" db="EMBL/GenBank/DDBJ databases">
        <authorList>
            <person name="Qu J."/>
            <person name="Murali S.C."/>
            <person name="Bandaranaike D."/>
            <person name="Bellair M."/>
            <person name="Blankenburg K."/>
            <person name="Chao H."/>
            <person name="Dinh H."/>
            <person name="Doddapaneni H."/>
            <person name="Downs B."/>
            <person name="Dugan-Rocha S."/>
            <person name="Elkadiri S."/>
            <person name="Gnanaolivu R.D."/>
            <person name="Hernandez B."/>
            <person name="Javaid M."/>
            <person name="Jayaseelan J.C."/>
            <person name="Lee S."/>
            <person name="Li M."/>
            <person name="Ming W."/>
            <person name="Munidasa M."/>
            <person name="Muniz J."/>
            <person name="Nguyen L."/>
            <person name="Ongeri F."/>
            <person name="Osuji N."/>
            <person name="Pu L.-L."/>
            <person name="Puazo M."/>
            <person name="Qu C."/>
            <person name="Quiroz J."/>
            <person name="Raj R."/>
            <person name="Weissenberger G."/>
            <person name="Xin Y."/>
            <person name="Zou X."/>
            <person name="Han Y."/>
            <person name="Richards S."/>
            <person name="Worley K."/>
            <person name="Muzny D."/>
            <person name="Gibbs R."/>
        </authorList>
    </citation>
    <scope>NUCLEOTIDE SEQUENCE</scope>
    <source>
        <strain evidence="13">Sampled in the wild</strain>
    </source>
</reference>
<evidence type="ECO:0000256" key="5">
    <source>
        <dbReference type="ARBA" id="ARBA00022692"/>
    </source>
</evidence>
<protein>
    <recommendedName>
        <fullName evidence="15">Sodium-coupled monocarboxylate transporter 1</fullName>
    </recommendedName>
</protein>
<keyword evidence="9 12" id="KW-0472">Membrane</keyword>
<keyword evidence="8" id="KW-0406">Ion transport</keyword>
<feature type="transmembrane region" description="Helical" evidence="12">
    <location>
        <begin position="35"/>
        <end position="54"/>
    </location>
</feature>
<feature type="transmembrane region" description="Helical" evidence="12">
    <location>
        <begin position="297"/>
        <end position="319"/>
    </location>
</feature>
<keyword evidence="7" id="KW-0915">Sodium</keyword>
<dbReference type="InterPro" id="IPR038377">
    <property type="entry name" value="Na/Glc_symporter_sf"/>
</dbReference>
<comment type="caution">
    <text evidence="13">The sequence shown here is derived from an EMBL/GenBank/DDBJ whole genome shotgun (WGS) entry which is preliminary data.</text>
</comment>
<evidence type="ECO:0000256" key="12">
    <source>
        <dbReference type="SAM" id="Phobius"/>
    </source>
</evidence>
<dbReference type="InterPro" id="IPR001734">
    <property type="entry name" value="Na/solute_symporter"/>
</dbReference>
<sequence>MLPSKIMEEVIQTISEFSIDECSEDAGSGFTWADYLVFVTALLISVAIGTFYGCCGSKQTTSSEYLMANRQVSYVPMALSLTTGFLSAISLLGHPSEMYFYGSLYWVSGFSFFLVVPITSYLFLPVFDSLHITSAYQYLHLRFNKTISSFISFMFIIQTLLYSSCMVYAPAIALKLVSGISVYTTVVVVYIVCIFYTSVGGLKAVIWTDTYQTILLVVSILVVMIKGSMEADSILDPSLETGRIEVFNMDPDITIRHTFWSVFVGGTIFWTAMYTSNQSSVQRQLAVPSLTDARKGLWLTAVLLAIIYTMLCYVGMLIYSQYRHCDPLSAGVFPLYVIDVMNDLPGLAGLFVAGIFSASLSSVAASLNSLAAVVVKDFIRMFRETKLTEFQEATVSKVVCIGFGLLSFGIVFFIEQLGGVLQMALTFLGIVSGVVMGVFFLGMYLPWTNWKGALCGTIAGFCFTFWLGFGTQLAIMDGQIVYPRKPMSVDGCKCNETLFIPTATSEPFPLYKVSYLWYSPLGALITVVVGFLASLMTGPQDPELLEANLVADFTKWIANSLPPSWRRRLRLPLYSKQTENTSGSPNGMAQSTETIATIDLPCGTPLP</sequence>
<evidence type="ECO:0000256" key="3">
    <source>
        <dbReference type="ARBA" id="ARBA00022448"/>
    </source>
</evidence>
<dbReference type="Gene3D" id="1.20.1730.10">
    <property type="entry name" value="Sodium/glucose cotransporter"/>
    <property type="match status" value="1"/>
</dbReference>
<keyword evidence="6 12" id="KW-1133">Transmembrane helix</keyword>
<feature type="transmembrane region" description="Helical" evidence="12">
    <location>
        <begin position="211"/>
        <end position="229"/>
    </location>
</feature>
<dbReference type="OrthoDB" id="6132759at2759"/>
<evidence type="ECO:0000256" key="9">
    <source>
        <dbReference type="ARBA" id="ARBA00023136"/>
    </source>
</evidence>
<feature type="transmembrane region" description="Helical" evidence="12">
    <location>
        <begin position="395"/>
        <end position="414"/>
    </location>
</feature>
<evidence type="ECO:0000313" key="13">
    <source>
        <dbReference type="EMBL" id="KAG8236434.1"/>
    </source>
</evidence>